<sequence length="79" mass="8628">SSTRYNLTPTIDAVMLSLLSLIIASGTVLRADTENVDVPYTAEAEGHCCTDNVTDIRIFVILARRINTTSNQNITSQDL</sequence>
<protein>
    <submittedName>
        <fullName evidence="2">Uncharacterized protein</fullName>
    </submittedName>
</protein>
<feature type="signal peptide" evidence="1">
    <location>
        <begin position="1"/>
        <end position="24"/>
    </location>
</feature>
<evidence type="ECO:0000313" key="3">
    <source>
        <dbReference type="Proteomes" id="UP000230423"/>
    </source>
</evidence>
<proteinExistence type="predicted"/>
<evidence type="ECO:0000256" key="1">
    <source>
        <dbReference type="SAM" id="SignalP"/>
    </source>
</evidence>
<dbReference type="OrthoDB" id="5804001at2759"/>
<evidence type="ECO:0000313" key="2">
    <source>
        <dbReference type="EMBL" id="PIO57647.1"/>
    </source>
</evidence>
<feature type="chain" id="PRO_5013789116" evidence="1">
    <location>
        <begin position="25"/>
        <end position="79"/>
    </location>
</feature>
<dbReference type="Proteomes" id="UP000230423">
    <property type="component" value="Unassembled WGS sequence"/>
</dbReference>
<dbReference type="EMBL" id="KZ364470">
    <property type="protein sequence ID" value="PIO57647.1"/>
    <property type="molecule type" value="Genomic_DNA"/>
</dbReference>
<dbReference type="AlphaFoldDB" id="A0A2G9TI59"/>
<feature type="non-terminal residue" evidence="2">
    <location>
        <position position="1"/>
    </location>
</feature>
<accession>A0A2G9TI59</accession>
<organism evidence="2 3">
    <name type="scientific">Teladorsagia circumcincta</name>
    <name type="common">Brown stomach worm</name>
    <name type="synonym">Ostertagia circumcincta</name>
    <dbReference type="NCBI Taxonomy" id="45464"/>
    <lineage>
        <taxon>Eukaryota</taxon>
        <taxon>Metazoa</taxon>
        <taxon>Ecdysozoa</taxon>
        <taxon>Nematoda</taxon>
        <taxon>Chromadorea</taxon>
        <taxon>Rhabditida</taxon>
        <taxon>Rhabditina</taxon>
        <taxon>Rhabditomorpha</taxon>
        <taxon>Strongyloidea</taxon>
        <taxon>Trichostrongylidae</taxon>
        <taxon>Teladorsagia</taxon>
    </lineage>
</organism>
<name>A0A2G9TI59_TELCI</name>
<keyword evidence="3" id="KW-1185">Reference proteome</keyword>
<feature type="non-terminal residue" evidence="2">
    <location>
        <position position="79"/>
    </location>
</feature>
<gene>
    <name evidence="2" type="ORF">TELCIR_20933</name>
</gene>
<reference evidence="2 3" key="1">
    <citation type="submission" date="2015-09" db="EMBL/GenBank/DDBJ databases">
        <title>Draft genome of the parasitic nematode Teladorsagia circumcincta isolate WARC Sus (inbred).</title>
        <authorList>
            <person name="Mitreva M."/>
        </authorList>
    </citation>
    <scope>NUCLEOTIDE SEQUENCE [LARGE SCALE GENOMIC DNA]</scope>
    <source>
        <strain evidence="2 3">S</strain>
    </source>
</reference>
<keyword evidence="1" id="KW-0732">Signal</keyword>